<feature type="domain" description="NACHT LRR and PYD" evidence="8">
    <location>
        <begin position="242"/>
        <end position="370"/>
    </location>
</feature>
<accession>A0AAN8KZZ6</accession>
<dbReference type="InterPro" id="IPR041075">
    <property type="entry name" value="NOD1/2_WH"/>
</dbReference>
<dbReference type="SUPFAM" id="SSF52047">
    <property type="entry name" value="RNI-like"/>
    <property type="match status" value="1"/>
</dbReference>
<keyword evidence="11" id="KW-1185">Reference proteome</keyword>
<evidence type="ECO:0000256" key="6">
    <source>
        <dbReference type="ARBA" id="ARBA00022840"/>
    </source>
</evidence>
<keyword evidence="6" id="KW-0067">ATP-binding</keyword>
<protein>
    <submittedName>
        <fullName evidence="10">Uncharacterized protein</fullName>
    </submittedName>
</protein>
<comment type="subcellular location">
    <subcellularLocation>
        <location evidence="1">Cytoplasm</location>
    </subcellularLocation>
</comment>
<evidence type="ECO:0000256" key="2">
    <source>
        <dbReference type="ARBA" id="ARBA00022490"/>
    </source>
</evidence>
<evidence type="ECO:0000256" key="4">
    <source>
        <dbReference type="ARBA" id="ARBA00022737"/>
    </source>
</evidence>
<feature type="domain" description="NOD1/2 winged helix" evidence="9">
    <location>
        <begin position="181"/>
        <end position="240"/>
    </location>
</feature>
<dbReference type="InterPro" id="IPR041267">
    <property type="entry name" value="NLRP_HD2"/>
</dbReference>
<dbReference type="InterPro" id="IPR007111">
    <property type="entry name" value="NACHT_NTPase"/>
</dbReference>
<reference evidence="10 11" key="1">
    <citation type="submission" date="2021-04" db="EMBL/GenBank/DDBJ databases">
        <authorList>
            <person name="De Guttry C."/>
            <person name="Zahm M."/>
            <person name="Klopp C."/>
            <person name="Cabau C."/>
            <person name="Louis A."/>
            <person name="Berthelot C."/>
            <person name="Parey E."/>
            <person name="Roest Crollius H."/>
            <person name="Montfort J."/>
            <person name="Robinson-Rechavi M."/>
            <person name="Bucao C."/>
            <person name="Bouchez O."/>
            <person name="Gislard M."/>
            <person name="Lluch J."/>
            <person name="Milhes M."/>
            <person name="Lampietro C."/>
            <person name="Lopez Roques C."/>
            <person name="Donnadieu C."/>
            <person name="Braasch I."/>
            <person name="Desvignes T."/>
            <person name="Postlethwait J."/>
            <person name="Bobe J."/>
            <person name="Wedekind C."/>
            <person name="Guiguen Y."/>
        </authorList>
    </citation>
    <scope>NUCLEOTIDE SEQUENCE [LARGE SCALE GENOMIC DNA]</scope>
    <source>
        <strain evidence="10">Cs_M1</strain>
        <tissue evidence="10">Blood</tissue>
    </source>
</reference>
<dbReference type="Proteomes" id="UP001356427">
    <property type="component" value="Unassembled WGS sequence"/>
</dbReference>
<dbReference type="Pfam" id="PF17779">
    <property type="entry name" value="WHD_NOD2"/>
    <property type="match status" value="1"/>
</dbReference>
<evidence type="ECO:0000256" key="3">
    <source>
        <dbReference type="ARBA" id="ARBA00022614"/>
    </source>
</evidence>
<keyword evidence="5" id="KW-0547">Nucleotide-binding</keyword>
<feature type="domain" description="NACHT" evidence="7">
    <location>
        <begin position="3"/>
        <end position="95"/>
    </location>
</feature>
<organism evidence="10 11">
    <name type="scientific">Coregonus suidteri</name>
    <dbReference type="NCBI Taxonomy" id="861788"/>
    <lineage>
        <taxon>Eukaryota</taxon>
        <taxon>Metazoa</taxon>
        <taxon>Chordata</taxon>
        <taxon>Craniata</taxon>
        <taxon>Vertebrata</taxon>
        <taxon>Euteleostomi</taxon>
        <taxon>Actinopterygii</taxon>
        <taxon>Neopterygii</taxon>
        <taxon>Teleostei</taxon>
        <taxon>Protacanthopterygii</taxon>
        <taxon>Salmoniformes</taxon>
        <taxon>Salmonidae</taxon>
        <taxon>Coregoninae</taxon>
        <taxon>Coregonus</taxon>
    </lineage>
</organism>
<evidence type="ECO:0000256" key="5">
    <source>
        <dbReference type="ARBA" id="ARBA00022741"/>
    </source>
</evidence>
<dbReference type="InterPro" id="IPR027417">
    <property type="entry name" value="P-loop_NTPase"/>
</dbReference>
<evidence type="ECO:0000256" key="1">
    <source>
        <dbReference type="ARBA" id="ARBA00004496"/>
    </source>
</evidence>
<keyword evidence="3" id="KW-0433">Leucine-rich repeat</keyword>
<dbReference type="Gene3D" id="3.40.50.300">
    <property type="entry name" value="P-loop containing nucleotide triphosphate hydrolases"/>
    <property type="match status" value="1"/>
</dbReference>
<feature type="non-terminal residue" evidence="10">
    <location>
        <position position="1"/>
    </location>
</feature>
<name>A0AAN8KZZ6_9TELE</name>
<dbReference type="Pfam" id="PF17776">
    <property type="entry name" value="NLRC4_HD2"/>
    <property type="match status" value="1"/>
</dbReference>
<comment type="caution">
    <text evidence="10">The sequence shown here is derived from an EMBL/GenBank/DDBJ whole genome shotgun (WGS) entry which is preliminary data.</text>
</comment>
<evidence type="ECO:0000313" key="11">
    <source>
        <dbReference type="Proteomes" id="UP001356427"/>
    </source>
</evidence>
<dbReference type="GO" id="GO:0005737">
    <property type="term" value="C:cytoplasm"/>
    <property type="evidence" value="ECO:0007669"/>
    <property type="project" value="UniProtKB-SubCell"/>
</dbReference>
<dbReference type="AlphaFoldDB" id="A0AAN8KZZ6"/>
<dbReference type="PANTHER" id="PTHR24106">
    <property type="entry name" value="NACHT, LRR AND CARD DOMAINS-CONTAINING"/>
    <property type="match status" value="1"/>
</dbReference>
<evidence type="ECO:0000259" key="7">
    <source>
        <dbReference type="Pfam" id="PF05729"/>
    </source>
</evidence>
<dbReference type="InterPro" id="IPR051261">
    <property type="entry name" value="NLR"/>
</dbReference>
<dbReference type="InterPro" id="IPR032675">
    <property type="entry name" value="LRR_dom_sf"/>
</dbReference>
<evidence type="ECO:0000313" key="10">
    <source>
        <dbReference type="EMBL" id="KAK6300928.1"/>
    </source>
</evidence>
<sequence>ACKVLFILDGLDESQLPLDFHNNKRLSNVTKTTSVDVLLTNLIKGNLLPSALLWITSRPAAVDKIPSDCFDRVTEVRGFNDPQKEEYFKKRFSDDENLSSKIISHIKTSRSLFIMCHIPVFCWITAMVLGNMLRGSCSEEIPKTLTEMYIRFLLTLTNLENKKHGKNEPDLRKLSESDVQIILKLGKLASHNLLKSNLVFSEEDLRECDIDVNEAFLGSGMCTEIFREEDPMFRVKLYSFVHLSIQEFFAALYVSHCHANGLPWISPWVSLYFGKLDTLHDLHRCAVDKAFHNKNGHLDLFLRFLLGISLESNQILLKCLQLQTEGDKESIQNTIQYIKVKLSTEWFVSSERCINLLYCLIELKDNSLLNEILKFLTSQSLSKIELTPSQCSALAYMLLMSEEVLDEFDTRKYNTSSQGRSRLLPIVRYCRKAMLVACYFTDDCAEILASAIQMPGSHLRELSIIYSQLENQKPFIDALVSWVLARRELR</sequence>
<dbReference type="GO" id="GO:0005524">
    <property type="term" value="F:ATP binding"/>
    <property type="evidence" value="ECO:0007669"/>
    <property type="project" value="UniProtKB-KW"/>
</dbReference>
<dbReference type="Gene3D" id="3.80.10.10">
    <property type="entry name" value="Ribonuclease Inhibitor"/>
    <property type="match status" value="1"/>
</dbReference>
<evidence type="ECO:0000259" key="8">
    <source>
        <dbReference type="Pfam" id="PF17776"/>
    </source>
</evidence>
<dbReference type="Pfam" id="PF05729">
    <property type="entry name" value="NACHT"/>
    <property type="match status" value="1"/>
</dbReference>
<evidence type="ECO:0000259" key="9">
    <source>
        <dbReference type="Pfam" id="PF17779"/>
    </source>
</evidence>
<keyword evidence="4" id="KW-0677">Repeat</keyword>
<keyword evidence="2" id="KW-0963">Cytoplasm</keyword>
<proteinExistence type="predicted"/>
<gene>
    <name evidence="10" type="ORF">J4Q44_G00290260</name>
</gene>
<dbReference type="EMBL" id="JAGTTL010000027">
    <property type="protein sequence ID" value="KAK6300928.1"/>
    <property type="molecule type" value="Genomic_DNA"/>
</dbReference>